<dbReference type="InterPro" id="IPR006710">
    <property type="entry name" value="Glyco_hydro_43"/>
</dbReference>
<feature type="active site" description="Proton donor" evidence="6">
    <location>
        <position position="271"/>
    </location>
</feature>
<accession>E6SMV8</accession>
<keyword evidence="2" id="KW-0858">Xylan degradation</keyword>
<evidence type="ECO:0000256" key="8">
    <source>
        <dbReference type="RuleBase" id="RU361187"/>
    </source>
</evidence>
<gene>
    <name evidence="9" type="ordered locus">Bache_0651</name>
</gene>
<keyword evidence="2" id="KW-0624">Polysaccharide degradation</keyword>
<reference evidence="9 10" key="2">
    <citation type="journal article" date="2011" name="Stand. Genomic Sci.">
        <title>Complete genome sequence of Bacteroides helcogenes type strain (P 36-108).</title>
        <authorList>
            <person name="Pati A."/>
            <person name="Gronow S."/>
            <person name="Zeytun A."/>
            <person name="Lapidus A."/>
            <person name="Nolan M."/>
            <person name="Hammon N."/>
            <person name="Deshpande S."/>
            <person name="Cheng J.F."/>
            <person name="Tapia R."/>
            <person name="Han C."/>
            <person name="Goodwin L."/>
            <person name="Pitluck S."/>
            <person name="Liolios K."/>
            <person name="Pagani I."/>
            <person name="Ivanova N."/>
            <person name="Mavromatis K."/>
            <person name="Chen A."/>
            <person name="Palaniappan K."/>
            <person name="Land M."/>
            <person name="Hauser L."/>
            <person name="Chang Y.J."/>
            <person name="Jeffries C.D."/>
            <person name="Detter J.C."/>
            <person name="Brambilla E."/>
            <person name="Rohde M."/>
            <person name="Goker M."/>
            <person name="Woyke T."/>
            <person name="Bristow J."/>
            <person name="Eisen J.A."/>
            <person name="Markowitz V."/>
            <person name="Hugenholtz P."/>
            <person name="Kyrpides N.C."/>
            <person name="Klenk H.P."/>
            <person name="Lucas S."/>
        </authorList>
    </citation>
    <scope>NUCLEOTIDE SEQUENCE [LARGE SCALE GENOMIC DNA]</scope>
    <source>
        <strain evidence="10">ATCC 35417 / DSM 20613 / JCM 6297 / CCUG 15421 / P 36-108</strain>
    </source>
</reference>
<keyword evidence="3 8" id="KW-0378">Hydrolase</keyword>
<dbReference type="KEGG" id="bhl:Bache_0651"/>
<dbReference type="GO" id="GO:0045493">
    <property type="term" value="P:xylan catabolic process"/>
    <property type="evidence" value="ECO:0007669"/>
    <property type="project" value="UniProtKB-KW"/>
</dbReference>
<dbReference type="HOGENOM" id="CLU_009397_4_0_10"/>
<proteinExistence type="inferred from homology"/>
<dbReference type="InterPro" id="IPR023296">
    <property type="entry name" value="Glyco_hydro_beta-prop_sf"/>
</dbReference>
<keyword evidence="10" id="KW-1185">Reference proteome</keyword>
<name>E6SMV8_BACT6</name>
<comment type="similarity">
    <text evidence="1 8">Belongs to the glycosyl hydrolase 43 family.</text>
</comment>
<evidence type="ECO:0000256" key="6">
    <source>
        <dbReference type="PIRSR" id="PIRSR606710-1"/>
    </source>
</evidence>
<dbReference type="PANTHER" id="PTHR43772">
    <property type="entry name" value="ENDO-1,4-BETA-XYLANASE"/>
    <property type="match status" value="1"/>
</dbReference>
<evidence type="ECO:0000256" key="7">
    <source>
        <dbReference type="PIRSR" id="PIRSR606710-2"/>
    </source>
</evidence>
<dbReference type="Proteomes" id="UP000008630">
    <property type="component" value="Chromosome"/>
</dbReference>
<protein>
    <submittedName>
        <fullName evidence="9">Glycoside hydrolase family 43</fullName>
    </submittedName>
</protein>
<dbReference type="InterPro" id="IPR052176">
    <property type="entry name" value="Glycosyl_Hydrlase_43_Enz"/>
</dbReference>
<evidence type="ECO:0000256" key="5">
    <source>
        <dbReference type="ARBA" id="ARBA00023295"/>
    </source>
</evidence>
<dbReference type="PANTHER" id="PTHR43772:SF2">
    <property type="entry name" value="PUTATIVE (AFU_ORTHOLOGUE AFUA_2G04480)-RELATED"/>
    <property type="match status" value="1"/>
</dbReference>
<dbReference type="CDD" id="cd08991">
    <property type="entry name" value="GH43_HoAraf43-like"/>
    <property type="match status" value="1"/>
</dbReference>
<dbReference type="STRING" id="693979.Bache_0651"/>
<evidence type="ECO:0000256" key="1">
    <source>
        <dbReference type="ARBA" id="ARBA00009865"/>
    </source>
</evidence>
<evidence type="ECO:0000313" key="10">
    <source>
        <dbReference type="Proteomes" id="UP000008630"/>
    </source>
</evidence>
<evidence type="ECO:0000256" key="2">
    <source>
        <dbReference type="ARBA" id="ARBA00022651"/>
    </source>
</evidence>
<keyword evidence="4" id="KW-0119">Carbohydrate metabolism</keyword>
<feature type="site" description="Important for catalytic activity, responsible for pKa modulation of the active site Glu and correct orientation of both the proton donor and substrate" evidence="7">
    <location>
        <position position="211"/>
    </location>
</feature>
<organism evidence="9 10">
    <name type="scientific">Bacteroides helcogenes (strain ATCC 35417 / DSM 20613 / JCM 6297 / CCUG 15421 / P 36-108)</name>
    <dbReference type="NCBI Taxonomy" id="693979"/>
    <lineage>
        <taxon>Bacteria</taxon>
        <taxon>Pseudomonadati</taxon>
        <taxon>Bacteroidota</taxon>
        <taxon>Bacteroidia</taxon>
        <taxon>Bacteroidales</taxon>
        <taxon>Bacteroidaceae</taxon>
        <taxon>Bacteroides</taxon>
    </lineage>
</organism>
<dbReference type="SUPFAM" id="SSF75005">
    <property type="entry name" value="Arabinanase/levansucrase/invertase"/>
    <property type="match status" value="1"/>
</dbReference>
<sequence length="388" mass="44550">MFGSAFLLRMLPTWLFFSYYTLCLSVGEVFTNGDFYVSDDLVHWSKPVYVVTMDNDWTKGTNKEYVMKNHFICMSLFSLIALTSCQSCSSEYKNIDEIVVEGVETPVLLGDPFIMLHKGTYYAYGTNAEDGIEVYTSDDLQTWKYKTMALHKKDVWADRWFWAPEVYEVNGKFYMYYSADEHICVATADSPEGPFVQTNKAPMIADEKCIDNSLFIDDDGTPYLFFDRFNDGLNIWVAELEEDLITIKTETMHPCIHVSQAWEEVWPRVNEGPFVIKRNGVYYMTYSANSYESPFYGIGCATATDLMGTWTKYDENPLLQKPGDLVGVGHSATFTDKAGKLRLVFHAHKDKHTIHPRAMYIGDVSFEKVDGVDRMRISKEYMTPKVVK</sequence>
<dbReference type="EMBL" id="CP002352">
    <property type="protein sequence ID" value="ADV42674.1"/>
    <property type="molecule type" value="Genomic_DNA"/>
</dbReference>
<dbReference type="AlphaFoldDB" id="E6SMV8"/>
<feature type="active site" description="Proton acceptor" evidence="6">
    <location>
        <position position="111"/>
    </location>
</feature>
<reference key="1">
    <citation type="submission" date="2010-11" db="EMBL/GenBank/DDBJ databases">
        <title>The complete genome of Bacteroides helcogenes P 36-108.</title>
        <authorList>
            <consortium name="US DOE Joint Genome Institute (JGI-PGF)"/>
            <person name="Lucas S."/>
            <person name="Copeland A."/>
            <person name="Lapidus A."/>
            <person name="Bruce D."/>
            <person name="Goodwin L."/>
            <person name="Pitluck S."/>
            <person name="Kyrpides N."/>
            <person name="Mavromatis K."/>
            <person name="Ivanova N."/>
            <person name="Zeytun A."/>
            <person name="Brettin T."/>
            <person name="Detter J.C."/>
            <person name="Tapia R."/>
            <person name="Han C."/>
            <person name="Land M."/>
            <person name="Hauser L."/>
            <person name="Markowitz V."/>
            <person name="Cheng J.-F."/>
            <person name="Hugenholtz P."/>
            <person name="Woyke T."/>
            <person name="Wu D."/>
            <person name="Gronow S."/>
            <person name="Wellnitz S."/>
            <person name="Brambilla E."/>
            <person name="Klenk H.-P."/>
            <person name="Eisen J.A."/>
        </authorList>
    </citation>
    <scope>NUCLEOTIDE SEQUENCE</scope>
    <source>
        <strain>P 36-108</strain>
    </source>
</reference>
<dbReference type="Gene3D" id="2.115.10.20">
    <property type="entry name" value="Glycosyl hydrolase domain, family 43"/>
    <property type="match status" value="1"/>
</dbReference>
<dbReference type="GO" id="GO:0004553">
    <property type="term" value="F:hydrolase activity, hydrolyzing O-glycosyl compounds"/>
    <property type="evidence" value="ECO:0007669"/>
    <property type="project" value="InterPro"/>
</dbReference>
<evidence type="ECO:0000313" key="9">
    <source>
        <dbReference type="EMBL" id="ADV42674.1"/>
    </source>
</evidence>
<evidence type="ECO:0000256" key="4">
    <source>
        <dbReference type="ARBA" id="ARBA00023277"/>
    </source>
</evidence>
<dbReference type="Pfam" id="PF04616">
    <property type="entry name" value="Glyco_hydro_43"/>
    <property type="match status" value="1"/>
</dbReference>
<dbReference type="eggNOG" id="COG3507">
    <property type="taxonomic scope" value="Bacteria"/>
</dbReference>
<keyword evidence="5 8" id="KW-0326">Glycosidase</keyword>
<evidence type="ECO:0000256" key="3">
    <source>
        <dbReference type="ARBA" id="ARBA00022801"/>
    </source>
</evidence>